<dbReference type="SMART" id="SM00355">
    <property type="entry name" value="ZnF_C2H2"/>
    <property type="match status" value="13"/>
</dbReference>
<evidence type="ECO:0000256" key="5">
    <source>
        <dbReference type="ARBA" id="ARBA00022833"/>
    </source>
</evidence>
<organism evidence="15 16">
    <name type="scientific">Mythimna separata</name>
    <name type="common">Oriental armyworm</name>
    <name type="synonym">Pseudaletia separata</name>
    <dbReference type="NCBI Taxonomy" id="271217"/>
    <lineage>
        <taxon>Eukaryota</taxon>
        <taxon>Metazoa</taxon>
        <taxon>Ecdysozoa</taxon>
        <taxon>Arthropoda</taxon>
        <taxon>Hexapoda</taxon>
        <taxon>Insecta</taxon>
        <taxon>Pterygota</taxon>
        <taxon>Neoptera</taxon>
        <taxon>Endopterygota</taxon>
        <taxon>Lepidoptera</taxon>
        <taxon>Glossata</taxon>
        <taxon>Ditrysia</taxon>
        <taxon>Noctuoidea</taxon>
        <taxon>Noctuidae</taxon>
        <taxon>Noctuinae</taxon>
        <taxon>Hadenini</taxon>
        <taxon>Mythimna</taxon>
    </lineage>
</organism>
<feature type="binding site" evidence="11">
    <location>
        <position position="11"/>
    </location>
    <ligand>
        <name>Zn(2+)</name>
        <dbReference type="ChEBI" id="CHEBI:29105"/>
    </ligand>
</feature>
<feature type="domain" description="C2H2-type" evidence="13">
    <location>
        <begin position="356"/>
        <end position="383"/>
    </location>
</feature>
<evidence type="ECO:0000256" key="10">
    <source>
        <dbReference type="PROSITE-ProRule" id="PRU00042"/>
    </source>
</evidence>
<feature type="domain" description="C2H2-type" evidence="13">
    <location>
        <begin position="327"/>
        <end position="355"/>
    </location>
</feature>
<feature type="domain" description="C2H2-type" evidence="13">
    <location>
        <begin position="441"/>
        <end position="468"/>
    </location>
</feature>
<dbReference type="EMBL" id="JARGEI010000027">
    <property type="protein sequence ID" value="KAJ8707597.1"/>
    <property type="molecule type" value="Genomic_DNA"/>
</dbReference>
<dbReference type="PROSITE" id="PS51915">
    <property type="entry name" value="ZAD"/>
    <property type="match status" value="1"/>
</dbReference>
<dbReference type="PANTHER" id="PTHR24399">
    <property type="entry name" value="ZINC FINGER AND BTB DOMAIN-CONTAINING"/>
    <property type="match status" value="1"/>
</dbReference>
<dbReference type="PROSITE" id="PS00028">
    <property type="entry name" value="ZINC_FINGER_C2H2_1"/>
    <property type="match status" value="10"/>
</dbReference>
<evidence type="ECO:0000313" key="15">
    <source>
        <dbReference type="EMBL" id="KAJ8707597.1"/>
    </source>
</evidence>
<keyword evidence="8" id="KW-0804">Transcription</keyword>
<dbReference type="SUPFAM" id="SSF57667">
    <property type="entry name" value="beta-beta-alpha zinc fingers"/>
    <property type="match status" value="5"/>
</dbReference>
<keyword evidence="6" id="KW-0805">Transcription regulation</keyword>
<dbReference type="InterPro" id="IPR013087">
    <property type="entry name" value="Znf_C2H2_type"/>
</dbReference>
<evidence type="ECO:0000256" key="3">
    <source>
        <dbReference type="ARBA" id="ARBA00022737"/>
    </source>
</evidence>
<evidence type="ECO:0000313" key="16">
    <source>
        <dbReference type="Proteomes" id="UP001231518"/>
    </source>
</evidence>
<feature type="domain" description="C2H2-type" evidence="13">
    <location>
        <begin position="526"/>
        <end position="554"/>
    </location>
</feature>
<evidence type="ECO:0000259" key="13">
    <source>
        <dbReference type="PROSITE" id="PS50157"/>
    </source>
</evidence>
<dbReference type="AlphaFoldDB" id="A0AAD7Y9Q8"/>
<dbReference type="Gene3D" id="3.30.160.60">
    <property type="entry name" value="Classic Zinc Finger"/>
    <property type="match status" value="10"/>
</dbReference>
<keyword evidence="16" id="KW-1185">Reference proteome</keyword>
<dbReference type="PANTHER" id="PTHR24399:SF23">
    <property type="entry name" value="C2H2-TYPE DOMAIN-CONTAINING PROTEIN"/>
    <property type="match status" value="1"/>
</dbReference>
<keyword evidence="7" id="KW-0238">DNA-binding</keyword>
<gene>
    <name evidence="15" type="ORF">PYW07_011274</name>
</gene>
<keyword evidence="9" id="KW-0539">Nucleus</keyword>
<protein>
    <submittedName>
        <fullName evidence="15">Uncharacterized protein</fullName>
    </submittedName>
</protein>
<dbReference type="InterPro" id="IPR012934">
    <property type="entry name" value="Znf_AD"/>
</dbReference>
<evidence type="ECO:0000256" key="7">
    <source>
        <dbReference type="ARBA" id="ARBA00023125"/>
    </source>
</evidence>
<dbReference type="GO" id="GO:0008270">
    <property type="term" value="F:zinc ion binding"/>
    <property type="evidence" value="ECO:0007669"/>
    <property type="project" value="UniProtKB-UniRule"/>
</dbReference>
<sequence length="589" mass="69000">MSEIWNLSTLCRCCHADGYFKSLNLSYQSENDVEIYENMLQETLGISISTPPVEASYTICDECIFKLRDATDFKRQVLMCEQKFTVYCKNEQFVVTSDNIKLEENDDGVVDYDDDIQIDEHFPEDVKKEYSIEVDIKHPIEEKVKTENQVHAQEKNLESDINAEETNKKSEVPKKRIRKKTISKEGFTTKGEQRKNRRNIDLTLIIEVDTETGTKYSCKDCGGLYQTHKDITRHLYKQHSTLFKCEHCSKQLKTLNGFKNHLKLHTGKEIQCRYCPKKFAYKSAYKDHLNCHTREKIYQCDICQKDFRYKLTLIRHLWVHEGTNKKILCDHCGKGFNDKSNLNAHIQSVHLKLRPFDCKTCGKTYTNNRHLKDHLKTHNGEVTVYKCDVCDHKLVCEKTMQIHRLRHDHKFMCRFCSKVFDDVNARREHMKDSHTKEQSWLSCSICGKVLLGKYSLNRHMDHHKGIKRFSCDFCELKFSQKAVLNRHVFRKHNPKADINVGKTKCDICKQSFKNIVLHMNCHTKRCGCDLCGKTYADNSALNRHKQQKHYGRTFDCEICGKKYQQKAKLNTHKIKVHKIKIEKVGAEGS</sequence>
<dbReference type="Pfam" id="PF00096">
    <property type="entry name" value="zf-C2H2"/>
    <property type="match status" value="5"/>
</dbReference>
<comment type="subcellular location">
    <subcellularLocation>
        <location evidence="1">Nucleus</location>
    </subcellularLocation>
</comment>
<feature type="domain" description="ZAD" evidence="14">
    <location>
        <begin position="9"/>
        <end position="87"/>
    </location>
</feature>
<feature type="compositionally biased region" description="Basic and acidic residues" evidence="12">
    <location>
        <begin position="146"/>
        <end position="158"/>
    </location>
</feature>
<dbReference type="PROSITE" id="PS50157">
    <property type="entry name" value="ZINC_FINGER_C2H2_2"/>
    <property type="match status" value="11"/>
</dbReference>
<keyword evidence="2 11" id="KW-0479">Metal-binding</keyword>
<proteinExistence type="predicted"/>
<dbReference type="FunFam" id="3.30.160.60:FF:000322">
    <property type="entry name" value="GDNF-inducible zinc finger protein 1"/>
    <property type="match status" value="1"/>
</dbReference>
<evidence type="ECO:0000256" key="6">
    <source>
        <dbReference type="ARBA" id="ARBA00023015"/>
    </source>
</evidence>
<keyword evidence="5 11" id="KW-0862">Zinc</keyword>
<evidence type="ECO:0000256" key="8">
    <source>
        <dbReference type="ARBA" id="ARBA00023163"/>
    </source>
</evidence>
<evidence type="ECO:0000256" key="12">
    <source>
        <dbReference type="SAM" id="MobiDB-lite"/>
    </source>
</evidence>
<feature type="binding site" evidence="11">
    <location>
        <position position="60"/>
    </location>
    <ligand>
        <name>Zn(2+)</name>
        <dbReference type="ChEBI" id="CHEBI:29105"/>
    </ligand>
</feature>
<evidence type="ECO:0000256" key="9">
    <source>
        <dbReference type="ARBA" id="ARBA00023242"/>
    </source>
</evidence>
<feature type="region of interest" description="Disordered" evidence="12">
    <location>
        <begin position="146"/>
        <end position="174"/>
    </location>
</feature>
<evidence type="ECO:0000256" key="11">
    <source>
        <dbReference type="PROSITE-ProRule" id="PRU01263"/>
    </source>
</evidence>
<accession>A0AAD7Y9Q8</accession>
<comment type="caution">
    <text evidence="15">The sequence shown here is derived from an EMBL/GenBank/DDBJ whole genome shotgun (WGS) entry which is preliminary data.</text>
</comment>
<dbReference type="Proteomes" id="UP001231518">
    <property type="component" value="Chromosome 28"/>
</dbReference>
<dbReference type="InterPro" id="IPR036236">
    <property type="entry name" value="Znf_C2H2_sf"/>
</dbReference>
<dbReference type="FunFam" id="3.30.160.60:FF:000624">
    <property type="entry name" value="zinc finger protein 697"/>
    <property type="match status" value="1"/>
</dbReference>
<evidence type="ECO:0000256" key="1">
    <source>
        <dbReference type="ARBA" id="ARBA00004123"/>
    </source>
</evidence>
<evidence type="ECO:0000256" key="4">
    <source>
        <dbReference type="ARBA" id="ARBA00022771"/>
    </source>
</evidence>
<keyword evidence="3" id="KW-0677">Repeat</keyword>
<feature type="domain" description="C2H2-type" evidence="13">
    <location>
        <begin position="243"/>
        <end position="270"/>
    </location>
</feature>
<dbReference type="GO" id="GO:0000978">
    <property type="term" value="F:RNA polymerase II cis-regulatory region sequence-specific DNA binding"/>
    <property type="evidence" value="ECO:0007669"/>
    <property type="project" value="TreeGrafter"/>
</dbReference>
<dbReference type="GO" id="GO:0001227">
    <property type="term" value="F:DNA-binding transcription repressor activity, RNA polymerase II-specific"/>
    <property type="evidence" value="ECO:0007669"/>
    <property type="project" value="TreeGrafter"/>
</dbReference>
<feature type="domain" description="C2H2-type" evidence="13">
    <location>
        <begin position="270"/>
        <end position="297"/>
    </location>
</feature>
<evidence type="ECO:0000256" key="2">
    <source>
        <dbReference type="ARBA" id="ARBA00022723"/>
    </source>
</evidence>
<feature type="binding site" evidence="11">
    <location>
        <position position="14"/>
    </location>
    <ligand>
        <name>Zn(2+)</name>
        <dbReference type="ChEBI" id="CHEBI:29105"/>
    </ligand>
</feature>
<feature type="compositionally biased region" description="Basic and acidic residues" evidence="12">
    <location>
        <begin position="165"/>
        <end position="174"/>
    </location>
</feature>
<feature type="domain" description="C2H2-type" evidence="13">
    <location>
        <begin position="298"/>
        <end position="325"/>
    </location>
</feature>
<name>A0AAD7Y9Q8_MYTSE</name>
<feature type="domain" description="C2H2-type" evidence="13">
    <location>
        <begin position="411"/>
        <end position="439"/>
    </location>
</feature>
<evidence type="ECO:0000259" key="14">
    <source>
        <dbReference type="PROSITE" id="PS51915"/>
    </source>
</evidence>
<feature type="domain" description="C2H2-type" evidence="13">
    <location>
        <begin position="216"/>
        <end position="240"/>
    </location>
</feature>
<feature type="domain" description="C2H2-type" evidence="13">
    <location>
        <begin position="469"/>
        <end position="497"/>
    </location>
</feature>
<dbReference type="SMART" id="SM00868">
    <property type="entry name" value="zf-AD"/>
    <property type="match status" value="2"/>
</dbReference>
<reference evidence="15" key="1">
    <citation type="submission" date="2023-03" db="EMBL/GenBank/DDBJ databases">
        <title>Chromosome-level genomes of two armyworms, Mythimna separata and Mythimna loreyi, provide insights into the biosynthesis and reception of sex pheromones.</title>
        <authorList>
            <person name="Zhao H."/>
        </authorList>
    </citation>
    <scope>NUCLEOTIDE SEQUENCE</scope>
    <source>
        <strain evidence="15">BeijingLab</strain>
        <tissue evidence="15">Pupa</tissue>
    </source>
</reference>
<feature type="binding site" evidence="11">
    <location>
        <position position="63"/>
    </location>
    <ligand>
        <name>Zn(2+)</name>
        <dbReference type="ChEBI" id="CHEBI:29105"/>
    </ligand>
</feature>
<feature type="domain" description="C2H2-type" evidence="13">
    <location>
        <begin position="554"/>
        <end position="577"/>
    </location>
</feature>
<keyword evidence="4 10" id="KW-0863">Zinc-finger</keyword>
<dbReference type="GO" id="GO:0005654">
    <property type="term" value="C:nucleoplasm"/>
    <property type="evidence" value="ECO:0007669"/>
    <property type="project" value="TreeGrafter"/>
</dbReference>